<accession>A0A183JSU9</accession>
<evidence type="ECO:0000313" key="3">
    <source>
        <dbReference type="WBParaSite" id="SCUD_0000578901-mRNA-1"/>
    </source>
</evidence>
<evidence type="ECO:0000313" key="2">
    <source>
        <dbReference type="Proteomes" id="UP000279833"/>
    </source>
</evidence>
<reference evidence="3" key="1">
    <citation type="submission" date="2016-06" db="UniProtKB">
        <authorList>
            <consortium name="WormBaseParasite"/>
        </authorList>
    </citation>
    <scope>IDENTIFICATION</scope>
</reference>
<evidence type="ECO:0000313" key="1">
    <source>
        <dbReference type="EMBL" id="VDO98367.1"/>
    </source>
</evidence>
<gene>
    <name evidence="1" type="ORF">SCUD_LOCUS5789</name>
</gene>
<dbReference type="AlphaFoldDB" id="A0A183JSU9"/>
<sequence length="29" mass="3458">MQQSIAWVCLVMDQVYHISQQKQLILLQL</sequence>
<proteinExistence type="predicted"/>
<dbReference type="WBParaSite" id="SCUD_0000578901-mRNA-1">
    <property type="protein sequence ID" value="SCUD_0000578901-mRNA-1"/>
    <property type="gene ID" value="SCUD_0000578901"/>
</dbReference>
<organism evidence="3">
    <name type="scientific">Schistosoma curassoni</name>
    <dbReference type="NCBI Taxonomy" id="6186"/>
    <lineage>
        <taxon>Eukaryota</taxon>
        <taxon>Metazoa</taxon>
        <taxon>Spiralia</taxon>
        <taxon>Lophotrochozoa</taxon>
        <taxon>Platyhelminthes</taxon>
        <taxon>Trematoda</taxon>
        <taxon>Digenea</taxon>
        <taxon>Strigeidida</taxon>
        <taxon>Schistosomatoidea</taxon>
        <taxon>Schistosomatidae</taxon>
        <taxon>Schistosoma</taxon>
    </lineage>
</organism>
<dbReference type="EMBL" id="UZAK01010379">
    <property type="protein sequence ID" value="VDO98367.1"/>
    <property type="molecule type" value="Genomic_DNA"/>
</dbReference>
<name>A0A183JSU9_9TREM</name>
<dbReference type="Proteomes" id="UP000279833">
    <property type="component" value="Unassembled WGS sequence"/>
</dbReference>
<reference evidence="1 2" key="2">
    <citation type="submission" date="2018-11" db="EMBL/GenBank/DDBJ databases">
        <authorList>
            <consortium name="Pathogen Informatics"/>
        </authorList>
    </citation>
    <scope>NUCLEOTIDE SEQUENCE [LARGE SCALE GENOMIC DNA]</scope>
    <source>
        <strain evidence="1">Dakar</strain>
        <strain evidence="2">Dakar, Senegal</strain>
    </source>
</reference>
<protein>
    <submittedName>
        <fullName evidence="1 3">Uncharacterized protein</fullName>
    </submittedName>
</protein>
<keyword evidence="2" id="KW-1185">Reference proteome</keyword>